<evidence type="ECO:0000256" key="2">
    <source>
        <dbReference type="ARBA" id="ARBA00023125"/>
    </source>
</evidence>
<evidence type="ECO:0000256" key="1">
    <source>
        <dbReference type="ARBA" id="ARBA00023015"/>
    </source>
</evidence>
<dbReference type="SMART" id="SM00422">
    <property type="entry name" value="HTH_MERR"/>
    <property type="match status" value="1"/>
</dbReference>
<evidence type="ECO:0000313" key="6">
    <source>
        <dbReference type="Proteomes" id="UP000030451"/>
    </source>
</evidence>
<evidence type="ECO:0000259" key="4">
    <source>
        <dbReference type="PROSITE" id="PS50937"/>
    </source>
</evidence>
<keyword evidence="3" id="KW-0804">Transcription</keyword>
<dbReference type="InterPro" id="IPR009061">
    <property type="entry name" value="DNA-bd_dom_put_sf"/>
</dbReference>
<dbReference type="AlphaFoldDB" id="A0A0A5I0Q3"/>
<evidence type="ECO:0000256" key="3">
    <source>
        <dbReference type="ARBA" id="ARBA00023163"/>
    </source>
</evidence>
<accession>A0A0A5I0Q3</accession>
<dbReference type="GO" id="GO:0003700">
    <property type="term" value="F:DNA-binding transcription factor activity"/>
    <property type="evidence" value="ECO:0007669"/>
    <property type="project" value="InterPro"/>
</dbReference>
<proteinExistence type="predicted"/>
<gene>
    <name evidence="5" type="ORF">NM06_04030</name>
</gene>
<name>A0A0A5I0Q3_PHOS4</name>
<dbReference type="RefSeq" id="WP_038188244.1">
    <property type="nucleotide sequence ID" value="NZ_JRWP01000004.1"/>
</dbReference>
<dbReference type="CDD" id="cd01104">
    <property type="entry name" value="HTH_MlrA-CarA"/>
    <property type="match status" value="1"/>
</dbReference>
<feature type="domain" description="HTH merR-type" evidence="4">
    <location>
        <begin position="7"/>
        <end position="76"/>
    </location>
</feature>
<dbReference type="Proteomes" id="UP000030451">
    <property type="component" value="Unassembled WGS sequence"/>
</dbReference>
<dbReference type="Gene3D" id="1.10.1660.10">
    <property type="match status" value="1"/>
</dbReference>
<organism evidence="5 6">
    <name type="scientific">Photobacterium sp. (strain ATCC 43367)</name>
    <dbReference type="NCBI Taxonomy" id="379097"/>
    <lineage>
        <taxon>Bacteria</taxon>
        <taxon>Pseudomonadati</taxon>
        <taxon>Pseudomonadota</taxon>
        <taxon>Gammaproteobacteria</taxon>
        <taxon>Vibrionales</taxon>
        <taxon>Vibrionaceae</taxon>
        <taxon>Vibrio</taxon>
        <taxon>Vibrio oreintalis group</taxon>
    </lineage>
</organism>
<dbReference type="InterPro" id="IPR047057">
    <property type="entry name" value="MerR_fam"/>
</dbReference>
<protein>
    <submittedName>
        <fullName evidence="5">MerR family transcriptional regulator</fullName>
    </submittedName>
</protein>
<dbReference type="EMBL" id="JRWP01000004">
    <property type="protein sequence ID" value="KGY10095.1"/>
    <property type="molecule type" value="Genomic_DNA"/>
</dbReference>
<dbReference type="Pfam" id="PF13411">
    <property type="entry name" value="MerR_1"/>
    <property type="match status" value="1"/>
</dbReference>
<reference evidence="5 6" key="1">
    <citation type="submission" date="2014-10" db="EMBL/GenBank/DDBJ databases">
        <title>Genome sequencing of Vibrio sinaloensis T08.</title>
        <authorList>
            <person name="Chan K.-G."/>
            <person name="Mohamad N.I."/>
        </authorList>
    </citation>
    <scope>NUCLEOTIDE SEQUENCE [LARGE SCALE GENOMIC DNA]</scope>
    <source>
        <strain evidence="5 6">T08</strain>
    </source>
</reference>
<keyword evidence="2" id="KW-0238">DNA-binding</keyword>
<dbReference type="OrthoDB" id="9800334at2"/>
<evidence type="ECO:0000313" key="5">
    <source>
        <dbReference type="EMBL" id="KGY10095.1"/>
    </source>
</evidence>
<keyword evidence="1" id="KW-0805">Transcription regulation</keyword>
<dbReference type="InterPro" id="IPR000551">
    <property type="entry name" value="MerR-type_HTH_dom"/>
</dbReference>
<comment type="caution">
    <text evidence="5">The sequence shown here is derived from an EMBL/GenBank/DDBJ whole genome shotgun (WGS) entry which is preliminary data.</text>
</comment>
<dbReference type="SUPFAM" id="SSF46955">
    <property type="entry name" value="Putative DNA-binding domain"/>
    <property type="match status" value="1"/>
</dbReference>
<dbReference type="GO" id="GO:0003677">
    <property type="term" value="F:DNA binding"/>
    <property type="evidence" value="ECO:0007669"/>
    <property type="project" value="UniProtKB-KW"/>
</dbReference>
<dbReference type="PROSITE" id="PS50937">
    <property type="entry name" value="HTH_MERR_2"/>
    <property type="match status" value="1"/>
</dbReference>
<sequence>MDCNEKQYAIREVSELTGVKPVTLRAWQRRYNLIKPMRTEKGHRLYREEDIARIQAIQAWLDKGVSIGKVKALLDAESLVEDQGVAIDQHLEEVDKVTAALAILNKKRVESTINTVLKEYPLPAVIQQFVKPIYESLSLVKRNQQVLQTALFNGLLLTKLEAIIEAENKASHRGKCLFINFEPSRDIESRLWAAKLSDDGWNMTLLDGVDDVSGLVRAEFDTQFDSIALYSPRPLTEQQIGGIESVRGGFSGQFFLSDVLAAYEGLR</sequence>
<dbReference type="STRING" id="379097.SE23_06480"/>
<dbReference type="PANTHER" id="PTHR30204:SF67">
    <property type="entry name" value="HTH-TYPE TRANSCRIPTIONAL REGULATOR MLRA-RELATED"/>
    <property type="match status" value="1"/>
</dbReference>
<dbReference type="PANTHER" id="PTHR30204">
    <property type="entry name" value="REDOX-CYCLING DRUG-SENSING TRANSCRIPTIONAL ACTIVATOR SOXR"/>
    <property type="match status" value="1"/>
</dbReference>